<dbReference type="Proteomes" id="UP001418222">
    <property type="component" value="Unassembled WGS sequence"/>
</dbReference>
<keyword evidence="3" id="KW-0732">Signal</keyword>
<keyword evidence="5" id="KW-1185">Reference proteome</keyword>
<evidence type="ECO:0008006" key="6">
    <source>
        <dbReference type="Google" id="ProtNLM"/>
    </source>
</evidence>
<dbReference type="AlphaFoldDB" id="A0AAP0BX42"/>
<proteinExistence type="predicted"/>
<evidence type="ECO:0000256" key="3">
    <source>
        <dbReference type="SAM" id="SignalP"/>
    </source>
</evidence>
<keyword evidence="2" id="KW-0472">Membrane</keyword>
<feature type="region of interest" description="Disordered" evidence="1">
    <location>
        <begin position="47"/>
        <end position="66"/>
    </location>
</feature>
<keyword evidence="2" id="KW-0812">Transmembrane</keyword>
<reference evidence="4 5" key="1">
    <citation type="journal article" date="2022" name="Nat. Plants">
        <title>Genomes of leafy and leafless Platanthera orchids illuminate the evolution of mycoheterotrophy.</title>
        <authorList>
            <person name="Li M.H."/>
            <person name="Liu K.W."/>
            <person name="Li Z."/>
            <person name="Lu H.C."/>
            <person name="Ye Q.L."/>
            <person name="Zhang D."/>
            <person name="Wang J.Y."/>
            <person name="Li Y.F."/>
            <person name="Zhong Z.M."/>
            <person name="Liu X."/>
            <person name="Yu X."/>
            <person name="Liu D.K."/>
            <person name="Tu X.D."/>
            <person name="Liu B."/>
            <person name="Hao Y."/>
            <person name="Liao X.Y."/>
            <person name="Jiang Y.T."/>
            <person name="Sun W.H."/>
            <person name="Chen J."/>
            <person name="Chen Y.Q."/>
            <person name="Ai Y."/>
            <person name="Zhai J.W."/>
            <person name="Wu S.S."/>
            <person name="Zhou Z."/>
            <person name="Hsiao Y.Y."/>
            <person name="Wu W.L."/>
            <person name="Chen Y.Y."/>
            <person name="Lin Y.F."/>
            <person name="Hsu J.L."/>
            <person name="Li C.Y."/>
            <person name="Wang Z.W."/>
            <person name="Zhao X."/>
            <person name="Zhong W.Y."/>
            <person name="Ma X.K."/>
            <person name="Ma L."/>
            <person name="Huang J."/>
            <person name="Chen G.Z."/>
            <person name="Huang M.Z."/>
            <person name="Huang L."/>
            <person name="Peng D.H."/>
            <person name="Luo Y.B."/>
            <person name="Zou S.Q."/>
            <person name="Chen S.P."/>
            <person name="Lan S."/>
            <person name="Tsai W.C."/>
            <person name="Van de Peer Y."/>
            <person name="Liu Z.J."/>
        </authorList>
    </citation>
    <scope>NUCLEOTIDE SEQUENCE [LARGE SCALE GENOMIC DNA]</scope>
    <source>
        <strain evidence="4">Lor287</strain>
    </source>
</reference>
<keyword evidence="2" id="KW-1133">Transmembrane helix</keyword>
<evidence type="ECO:0000313" key="5">
    <source>
        <dbReference type="Proteomes" id="UP001418222"/>
    </source>
</evidence>
<organism evidence="4 5">
    <name type="scientific">Platanthera zijinensis</name>
    <dbReference type="NCBI Taxonomy" id="2320716"/>
    <lineage>
        <taxon>Eukaryota</taxon>
        <taxon>Viridiplantae</taxon>
        <taxon>Streptophyta</taxon>
        <taxon>Embryophyta</taxon>
        <taxon>Tracheophyta</taxon>
        <taxon>Spermatophyta</taxon>
        <taxon>Magnoliopsida</taxon>
        <taxon>Liliopsida</taxon>
        <taxon>Asparagales</taxon>
        <taxon>Orchidaceae</taxon>
        <taxon>Orchidoideae</taxon>
        <taxon>Orchideae</taxon>
        <taxon>Orchidinae</taxon>
        <taxon>Platanthera</taxon>
    </lineage>
</organism>
<feature type="signal peptide" evidence="3">
    <location>
        <begin position="1"/>
        <end position="25"/>
    </location>
</feature>
<accession>A0AAP0BX42</accession>
<name>A0AAP0BX42_9ASPA</name>
<evidence type="ECO:0000313" key="4">
    <source>
        <dbReference type="EMBL" id="KAK8951842.1"/>
    </source>
</evidence>
<comment type="caution">
    <text evidence="4">The sequence shown here is derived from an EMBL/GenBank/DDBJ whole genome shotgun (WGS) entry which is preliminary data.</text>
</comment>
<feature type="chain" id="PRO_5043035812" description="Transmembrane protein" evidence="3">
    <location>
        <begin position="26"/>
        <end position="198"/>
    </location>
</feature>
<sequence length="198" mass="21682">MHFPKSSGSVMLLLLLLLHFLSAGAAPQRFLHGLASENPMTNFPPSANEFFRPTVAGQPAPMPQPPQSRVITVEPAPPPRVSGGGHSRTCPSILHIQGAPGTRGKLLCRRRSALRPNKSWENEHVWYSSSGLRPGEGRDSWKTSYNRSKEAVYVYPTMVIALICALCSVKSDTKKSSRTAKVQPNAKPLKNSMKSKLK</sequence>
<feature type="region of interest" description="Disordered" evidence="1">
    <location>
        <begin position="175"/>
        <end position="198"/>
    </location>
</feature>
<evidence type="ECO:0000256" key="1">
    <source>
        <dbReference type="SAM" id="MobiDB-lite"/>
    </source>
</evidence>
<protein>
    <recommendedName>
        <fullName evidence="6">Transmembrane protein</fullName>
    </recommendedName>
</protein>
<dbReference type="EMBL" id="JBBWWQ010000003">
    <property type="protein sequence ID" value="KAK8951842.1"/>
    <property type="molecule type" value="Genomic_DNA"/>
</dbReference>
<evidence type="ECO:0000256" key="2">
    <source>
        <dbReference type="SAM" id="Phobius"/>
    </source>
</evidence>
<feature type="transmembrane region" description="Helical" evidence="2">
    <location>
        <begin position="152"/>
        <end position="169"/>
    </location>
</feature>
<gene>
    <name evidence="4" type="ORF">KSP39_PZI004697</name>
</gene>